<dbReference type="Proteomes" id="UP000230002">
    <property type="component" value="Unassembled WGS sequence"/>
</dbReference>
<feature type="domain" description="DNA replication checkpoint mediator MRC1" evidence="2">
    <location>
        <begin position="971"/>
        <end position="1106"/>
    </location>
</feature>
<keyword evidence="4" id="KW-1185">Reference proteome</keyword>
<feature type="region of interest" description="Disordered" evidence="1">
    <location>
        <begin position="682"/>
        <end position="732"/>
    </location>
</feature>
<feature type="compositionally biased region" description="Polar residues" evidence="1">
    <location>
        <begin position="620"/>
        <end position="631"/>
    </location>
</feature>
<feature type="region of interest" description="Disordered" evidence="1">
    <location>
        <begin position="1062"/>
        <end position="1100"/>
    </location>
</feature>
<feature type="compositionally biased region" description="Basic and acidic residues" evidence="1">
    <location>
        <begin position="1152"/>
        <end position="1166"/>
    </location>
</feature>
<reference evidence="3 4" key="1">
    <citation type="journal article" date="2015" name="Sci. Rep.">
        <title>Chromosome-level genome map provides insights into diverse defense mechanisms in the medicinal fungus Ganoderma sinense.</title>
        <authorList>
            <person name="Zhu Y."/>
            <person name="Xu J."/>
            <person name="Sun C."/>
            <person name="Zhou S."/>
            <person name="Xu H."/>
            <person name="Nelson D.R."/>
            <person name="Qian J."/>
            <person name="Song J."/>
            <person name="Luo H."/>
            <person name="Xiang L."/>
            <person name="Li Y."/>
            <person name="Xu Z."/>
            <person name="Ji A."/>
            <person name="Wang L."/>
            <person name="Lu S."/>
            <person name="Hayward A."/>
            <person name="Sun W."/>
            <person name="Li X."/>
            <person name="Schwartz D.C."/>
            <person name="Wang Y."/>
            <person name="Chen S."/>
        </authorList>
    </citation>
    <scope>NUCLEOTIDE SEQUENCE [LARGE SCALE GENOMIC DNA]</scope>
    <source>
        <strain evidence="3 4">ZZ0214-1</strain>
    </source>
</reference>
<feature type="compositionally biased region" description="Low complexity" evidence="1">
    <location>
        <begin position="177"/>
        <end position="189"/>
    </location>
</feature>
<name>A0A2G8STW9_9APHY</name>
<feature type="region of interest" description="Disordered" evidence="1">
    <location>
        <begin position="444"/>
        <end position="663"/>
    </location>
</feature>
<evidence type="ECO:0000256" key="1">
    <source>
        <dbReference type="SAM" id="MobiDB-lite"/>
    </source>
</evidence>
<accession>A0A2G8STW9</accession>
<comment type="caution">
    <text evidence="3">The sequence shown here is derived from an EMBL/GenBank/DDBJ whole genome shotgun (WGS) entry which is preliminary data.</text>
</comment>
<feature type="compositionally biased region" description="Polar residues" evidence="1">
    <location>
        <begin position="592"/>
        <end position="602"/>
    </location>
</feature>
<feature type="compositionally biased region" description="Basic and acidic residues" evidence="1">
    <location>
        <begin position="632"/>
        <end position="660"/>
    </location>
</feature>
<feature type="region of interest" description="Disordered" evidence="1">
    <location>
        <begin position="913"/>
        <end position="1020"/>
    </location>
</feature>
<feature type="compositionally biased region" description="Low complexity" evidence="1">
    <location>
        <begin position="1270"/>
        <end position="1283"/>
    </location>
</feature>
<dbReference type="Pfam" id="PF09444">
    <property type="entry name" value="MRC1"/>
    <property type="match status" value="1"/>
</dbReference>
<feature type="compositionally biased region" description="Basic and acidic residues" evidence="1">
    <location>
        <begin position="1176"/>
        <end position="1198"/>
    </location>
</feature>
<organism evidence="3 4">
    <name type="scientific">Ganoderma sinense ZZ0214-1</name>
    <dbReference type="NCBI Taxonomy" id="1077348"/>
    <lineage>
        <taxon>Eukaryota</taxon>
        <taxon>Fungi</taxon>
        <taxon>Dikarya</taxon>
        <taxon>Basidiomycota</taxon>
        <taxon>Agaricomycotina</taxon>
        <taxon>Agaricomycetes</taxon>
        <taxon>Polyporales</taxon>
        <taxon>Polyporaceae</taxon>
        <taxon>Ganoderma</taxon>
    </lineage>
</organism>
<evidence type="ECO:0000259" key="2">
    <source>
        <dbReference type="Pfam" id="PF09444"/>
    </source>
</evidence>
<dbReference type="STRING" id="1077348.A0A2G8STW9"/>
<feature type="compositionally biased region" description="Basic and acidic residues" evidence="1">
    <location>
        <begin position="356"/>
        <end position="376"/>
    </location>
</feature>
<evidence type="ECO:0000313" key="3">
    <source>
        <dbReference type="EMBL" id="PIL37226.1"/>
    </source>
</evidence>
<feature type="region of interest" description="Disordered" evidence="1">
    <location>
        <begin position="1127"/>
        <end position="1216"/>
    </location>
</feature>
<feature type="compositionally biased region" description="Basic residues" evidence="1">
    <location>
        <begin position="560"/>
        <end position="570"/>
    </location>
</feature>
<sequence length="1311" mass="143296">MSDSSSPVIKRSTRTYGKPRKTSTPDTSFDTSLELDFDPDSSTSSAYDIPPASDPADVSIESPHREDLYSDDDNDASQQSREHPASSHLHDWRAALRQIDAKFDEDALTAPTVLATPDETQRTHTSHATLSPDQDQPMPDASGSSPTPPTSIEAMPKKGKGKARATEPRQSNSDNEAAGSSRPSKSSKTGGKGKKAGGRIRAPTKKEREETQKTTARLVADQPVSLPRPDQPKQFTLSGLLSRVSVLKPETPRIPSSDPIQSSSPPTERLELNPGSPASSKEVTKDDFFVANGLLGDADSQSEDEDLPDALTLIKQKQAAAEESKRQQELRQAKLLLLEQQQHIVADDGESDLEIEDNHESVLREEGQARRAEYARGARPSKGRADQLAYASPNARRKTVQLPVDDAQMRRVFKASAASAFEPSSAKTAKQTKLSRQDLNKMLLQKADRDKQQIDRAKLEDWKRRGGRLKEHAEAVAPAKSPAELLQEIIQQRQAKSKVSEKVSDDDESDEEWKPEDNSHAVERSGEEDEGEGQPSPMLIDNEGQADDEDDDENPFLVPRMRRLGGHTRTRVVATQSDDEDDAENRPPIPSSLGSILAQESQIPFECTQPPDSAPPSFSHRYSISSIGDNTDGSRTEDGTDKENDVRLSFDRGEDKENTKVHSPVSAVSLRLGHSFGALFADDTQPLASPSGSVRRGAPGDVRSPLKELPKDDDDDPFGFMPGPPLRLGGMSGMASLEASPIPVNLGEGSGLGLEPAFSLKGKERARDGSPLADALDLGGGGFGGGGFSQFATQAGNARGFDQLKAADDDIDLTPEPGPQAALDVSNTFRKKADEIFEKEQVALAEQGMASTSEEAPPEMFVDANGFLTQTRPTTDESPMRFRSPIKTQVTPGWQFSTTVSAKGVFSSLRKPLAPILSQDPDEDDVPARKRLHKRAVSASPERAPGPAPKLRSAFDVLGKRTSPKQKRPIRSDFVEGEAEESDDEAAFGFGARKPDDDEEEDGEDQDRHLEDLVDDKEMDEKTLAEAAVLEKVREHQEEDDRKNEKVHVDAIKGVYRVRRRDRGLGFEDDDSDDEEVRRPRPKRARVENDTIAALARNKDTQAFANEYHAHTSEDENEFAHLNNDAMELDFAQPEEQPLEDEQPETVSADQLRQELRERAQQREEVEAFNPEDTSWIDRERAGGSDDEMEQQRVREVSNEAVPAHRQLADEPIQAMGSRLDGTNRARMAQWAKFETSSSRAAPLVGRNTGGSAAVTGHGLKPKRDGSFKAPRAAASSSESSGAVKPTKISKGASFLSTAVSNKWGKSAKAT</sequence>
<feature type="compositionally biased region" description="Basic residues" evidence="1">
    <location>
        <begin position="11"/>
        <end position="21"/>
    </location>
</feature>
<dbReference type="OrthoDB" id="3361281at2759"/>
<evidence type="ECO:0000313" key="4">
    <source>
        <dbReference type="Proteomes" id="UP000230002"/>
    </source>
</evidence>
<feature type="region of interest" description="Disordered" evidence="1">
    <location>
        <begin position="1"/>
        <end position="92"/>
    </location>
</feature>
<dbReference type="EMBL" id="AYKW01000001">
    <property type="protein sequence ID" value="PIL37226.1"/>
    <property type="molecule type" value="Genomic_DNA"/>
</dbReference>
<feature type="compositionally biased region" description="Low complexity" evidence="1">
    <location>
        <begin position="253"/>
        <end position="266"/>
    </location>
</feature>
<feature type="compositionally biased region" description="Polar residues" evidence="1">
    <location>
        <begin position="22"/>
        <end position="31"/>
    </location>
</feature>
<feature type="region of interest" description="Disordered" evidence="1">
    <location>
        <begin position="1236"/>
        <end position="1296"/>
    </location>
</feature>
<feature type="compositionally biased region" description="Acidic residues" evidence="1">
    <location>
        <begin position="975"/>
        <end position="986"/>
    </location>
</feature>
<feature type="region of interest" description="Disordered" evidence="1">
    <location>
        <begin position="110"/>
        <end position="285"/>
    </location>
</feature>
<feature type="compositionally biased region" description="Basic and acidic residues" evidence="1">
    <location>
        <begin position="80"/>
        <end position="92"/>
    </location>
</feature>
<feature type="compositionally biased region" description="Basic and acidic residues" evidence="1">
    <location>
        <begin position="515"/>
        <end position="525"/>
    </location>
</feature>
<dbReference type="InterPro" id="IPR018564">
    <property type="entry name" value="Repl_chkpnt_MRC1_dom"/>
</dbReference>
<feature type="compositionally biased region" description="Basic and acidic residues" evidence="1">
    <location>
        <begin position="446"/>
        <end position="474"/>
    </location>
</feature>
<protein>
    <recommendedName>
        <fullName evidence="2">DNA replication checkpoint mediator MRC1 domain-containing protein</fullName>
    </recommendedName>
</protein>
<feature type="compositionally biased region" description="Acidic residues" evidence="1">
    <location>
        <begin position="504"/>
        <end position="514"/>
    </location>
</feature>
<proteinExistence type="predicted"/>
<gene>
    <name evidence="3" type="ORF">GSI_00919</name>
</gene>
<feature type="region of interest" description="Disordered" evidence="1">
    <location>
        <begin position="348"/>
        <end position="399"/>
    </location>
</feature>
<feature type="compositionally biased region" description="Acidic residues" evidence="1">
    <location>
        <begin position="544"/>
        <end position="554"/>
    </location>
</feature>